<feature type="compositionally biased region" description="Polar residues" evidence="1">
    <location>
        <begin position="248"/>
        <end position="260"/>
    </location>
</feature>
<dbReference type="CDD" id="cd00201">
    <property type="entry name" value="WW"/>
    <property type="match status" value="1"/>
</dbReference>
<organism evidence="3 4">
    <name type="scientific">Symbiodinium pilosum</name>
    <name type="common">Dinoflagellate</name>
    <dbReference type="NCBI Taxonomy" id="2952"/>
    <lineage>
        <taxon>Eukaryota</taxon>
        <taxon>Sar</taxon>
        <taxon>Alveolata</taxon>
        <taxon>Dinophyceae</taxon>
        <taxon>Suessiales</taxon>
        <taxon>Symbiodiniaceae</taxon>
        <taxon>Symbiodinium</taxon>
    </lineage>
</organism>
<evidence type="ECO:0000259" key="2">
    <source>
        <dbReference type="PROSITE" id="PS50020"/>
    </source>
</evidence>
<dbReference type="InterPro" id="IPR001202">
    <property type="entry name" value="WW_dom"/>
</dbReference>
<dbReference type="InterPro" id="IPR036020">
    <property type="entry name" value="WW_dom_sf"/>
</dbReference>
<dbReference type="Proteomes" id="UP000649617">
    <property type="component" value="Unassembled WGS sequence"/>
</dbReference>
<keyword evidence="4" id="KW-1185">Reference proteome</keyword>
<dbReference type="SMART" id="SM00456">
    <property type="entry name" value="WW"/>
    <property type="match status" value="2"/>
</dbReference>
<feature type="region of interest" description="Disordered" evidence="1">
    <location>
        <begin position="248"/>
        <end position="324"/>
    </location>
</feature>
<comment type="caution">
    <text evidence="3">The sequence shown here is derived from an EMBL/GenBank/DDBJ whole genome shotgun (WGS) entry which is preliminary data.</text>
</comment>
<evidence type="ECO:0000256" key="1">
    <source>
        <dbReference type="SAM" id="MobiDB-lite"/>
    </source>
</evidence>
<protein>
    <submittedName>
        <fullName evidence="3">SCN11A protein</fullName>
    </submittedName>
</protein>
<dbReference type="EMBL" id="CAJNIZ010047082">
    <property type="protein sequence ID" value="CAE7761782.1"/>
    <property type="molecule type" value="Genomic_DNA"/>
</dbReference>
<dbReference type="PROSITE" id="PS01159">
    <property type="entry name" value="WW_DOMAIN_1"/>
    <property type="match status" value="1"/>
</dbReference>
<feature type="region of interest" description="Disordered" evidence="1">
    <location>
        <begin position="26"/>
        <end position="71"/>
    </location>
</feature>
<dbReference type="PROSITE" id="PS50020">
    <property type="entry name" value="WW_DOMAIN_2"/>
    <property type="match status" value="2"/>
</dbReference>
<dbReference type="AlphaFoldDB" id="A0A812Y3Q3"/>
<accession>A0A812Y3Q3</accession>
<gene>
    <name evidence="3" type="primary">SCN11A</name>
    <name evidence="3" type="ORF">SPIL2461_LOCUS22236</name>
</gene>
<proteinExistence type="predicted"/>
<feature type="domain" description="WW" evidence="2">
    <location>
        <begin position="151"/>
        <end position="186"/>
    </location>
</feature>
<sequence>MGSRSPTFEPGSLIKLLAYATVDSKDDEDTLLRDAADTASTTSGEMLDKSEAPQFQSPQSPPHEVATRPRAQRRLRGSIAEKLGRGPAQKPVPVKIDALKASRQKAKLHAAQAAPHMVAPLGPVWERAVDTRRNAIYYWEHLSGKSSWQPPPMHEGWWERLYDEKSRCEFFWNSATQMTLWHLPLSAGALPSLTLPSHCPFDQEVPLTLPSLQSPPPTETPAARLQVPDLPESKDMIGVVAGFERSGLLSTGSDFSNTGGVKSEGSAWELEAQPPTSEASKDQGPDPVQSLSEDDMVVEDVQMRSTSDKECNNEQEPLPTSEAS</sequence>
<name>A0A812Y3Q3_SYMPI</name>
<evidence type="ECO:0000313" key="3">
    <source>
        <dbReference type="EMBL" id="CAE7761782.1"/>
    </source>
</evidence>
<dbReference type="SUPFAM" id="SSF51045">
    <property type="entry name" value="WW domain"/>
    <property type="match status" value="1"/>
</dbReference>
<reference evidence="3" key="1">
    <citation type="submission" date="2021-02" db="EMBL/GenBank/DDBJ databases">
        <authorList>
            <person name="Dougan E. K."/>
            <person name="Rhodes N."/>
            <person name="Thang M."/>
            <person name="Chan C."/>
        </authorList>
    </citation>
    <scope>NUCLEOTIDE SEQUENCE</scope>
</reference>
<dbReference type="Gene3D" id="2.20.70.10">
    <property type="match status" value="1"/>
</dbReference>
<feature type="region of interest" description="Disordered" evidence="1">
    <location>
        <begin position="206"/>
        <end position="227"/>
    </location>
</feature>
<evidence type="ECO:0000313" key="4">
    <source>
        <dbReference type="Proteomes" id="UP000649617"/>
    </source>
</evidence>
<feature type="domain" description="WW" evidence="2">
    <location>
        <begin position="119"/>
        <end position="153"/>
    </location>
</feature>
<dbReference type="OrthoDB" id="437889at2759"/>